<organism evidence="9 10">
    <name type="scientific">Pisolithus tinctorius Marx 270</name>
    <dbReference type="NCBI Taxonomy" id="870435"/>
    <lineage>
        <taxon>Eukaryota</taxon>
        <taxon>Fungi</taxon>
        <taxon>Dikarya</taxon>
        <taxon>Basidiomycota</taxon>
        <taxon>Agaricomycotina</taxon>
        <taxon>Agaricomycetes</taxon>
        <taxon>Agaricomycetidae</taxon>
        <taxon>Boletales</taxon>
        <taxon>Sclerodermatineae</taxon>
        <taxon>Pisolithaceae</taxon>
        <taxon>Pisolithus</taxon>
    </lineage>
</organism>
<comment type="function">
    <text evidence="8">Reversible hydration of carbon dioxide.</text>
</comment>
<dbReference type="GO" id="GO:0008270">
    <property type="term" value="F:zinc ion binding"/>
    <property type="evidence" value="ECO:0007669"/>
    <property type="project" value="UniProtKB-UniRule"/>
</dbReference>
<name>A0A0C3NI83_PISTI</name>
<evidence type="ECO:0000256" key="3">
    <source>
        <dbReference type="ARBA" id="ARBA00022723"/>
    </source>
</evidence>
<evidence type="ECO:0000256" key="4">
    <source>
        <dbReference type="ARBA" id="ARBA00022833"/>
    </source>
</evidence>
<comment type="catalytic activity">
    <reaction evidence="6 8">
        <text>hydrogencarbonate + H(+) = CO2 + H2O</text>
        <dbReference type="Rhea" id="RHEA:10748"/>
        <dbReference type="ChEBI" id="CHEBI:15377"/>
        <dbReference type="ChEBI" id="CHEBI:15378"/>
        <dbReference type="ChEBI" id="CHEBI:16526"/>
        <dbReference type="ChEBI" id="CHEBI:17544"/>
        <dbReference type="EC" id="4.2.1.1"/>
    </reaction>
</comment>
<dbReference type="PANTHER" id="PTHR11002:SF76">
    <property type="entry name" value="CARBONIC ANHYDRASE"/>
    <property type="match status" value="1"/>
</dbReference>
<comment type="cofactor">
    <cofactor evidence="7">
        <name>Zn(2+)</name>
        <dbReference type="ChEBI" id="CHEBI:29105"/>
    </cofactor>
    <text evidence="7">Binds 1 zinc ion per subunit.</text>
</comment>
<dbReference type="STRING" id="870435.A0A0C3NI83"/>
<protein>
    <recommendedName>
        <fullName evidence="2 8">Carbonic anhydrase</fullName>
        <ecNumber evidence="2 8">4.2.1.1</ecNumber>
    </recommendedName>
    <alternativeName>
        <fullName evidence="8">Carbonate dehydratase</fullName>
    </alternativeName>
</protein>
<dbReference type="EMBL" id="KN832069">
    <property type="protein sequence ID" value="KIN95390.1"/>
    <property type="molecule type" value="Genomic_DNA"/>
</dbReference>
<dbReference type="SUPFAM" id="SSF53056">
    <property type="entry name" value="beta-carbonic anhydrase, cab"/>
    <property type="match status" value="1"/>
</dbReference>
<dbReference type="AlphaFoldDB" id="A0A0C3NI83"/>
<reference evidence="10" key="2">
    <citation type="submission" date="2015-01" db="EMBL/GenBank/DDBJ databases">
        <title>Evolutionary Origins and Diversification of the Mycorrhizal Mutualists.</title>
        <authorList>
            <consortium name="DOE Joint Genome Institute"/>
            <consortium name="Mycorrhizal Genomics Consortium"/>
            <person name="Kohler A."/>
            <person name="Kuo A."/>
            <person name="Nagy L.G."/>
            <person name="Floudas D."/>
            <person name="Copeland A."/>
            <person name="Barry K.W."/>
            <person name="Cichocki N."/>
            <person name="Veneault-Fourrey C."/>
            <person name="LaButti K."/>
            <person name="Lindquist E.A."/>
            <person name="Lipzen A."/>
            <person name="Lundell T."/>
            <person name="Morin E."/>
            <person name="Murat C."/>
            <person name="Riley R."/>
            <person name="Ohm R."/>
            <person name="Sun H."/>
            <person name="Tunlid A."/>
            <person name="Henrissat B."/>
            <person name="Grigoriev I.V."/>
            <person name="Hibbett D.S."/>
            <person name="Martin F."/>
        </authorList>
    </citation>
    <scope>NUCLEOTIDE SEQUENCE [LARGE SCALE GENOMIC DNA]</scope>
    <source>
        <strain evidence="10">Marx 270</strain>
    </source>
</reference>
<dbReference type="GO" id="GO:0034599">
    <property type="term" value="P:cellular response to oxidative stress"/>
    <property type="evidence" value="ECO:0007669"/>
    <property type="project" value="TreeGrafter"/>
</dbReference>
<dbReference type="InterPro" id="IPR036874">
    <property type="entry name" value="Carbonic_anhydrase_sf"/>
</dbReference>
<evidence type="ECO:0000256" key="6">
    <source>
        <dbReference type="ARBA" id="ARBA00048348"/>
    </source>
</evidence>
<dbReference type="Proteomes" id="UP000054217">
    <property type="component" value="Unassembled WGS sequence"/>
</dbReference>
<dbReference type="Pfam" id="PF00484">
    <property type="entry name" value="Pro_CA"/>
    <property type="match status" value="1"/>
</dbReference>
<evidence type="ECO:0000256" key="2">
    <source>
        <dbReference type="ARBA" id="ARBA00012925"/>
    </source>
</evidence>
<evidence type="ECO:0000313" key="9">
    <source>
        <dbReference type="EMBL" id="KIN95390.1"/>
    </source>
</evidence>
<dbReference type="HOGENOM" id="CLU_053879_3_2_1"/>
<feature type="binding site" evidence="7">
    <location>
        <position position="59"/>
    </location>
    <ligand>
        <name>Zn(2+)</name>
        <dbReference type="ChEBI" id="CHEBI:29105"/>
    </ligand>
</feature>
<gene>
    <name evidence="9" type="ORF">M404DRAFT_1007524</name>
</gene>
<comment type="similarity">
    <text evidence="1 8">Belongs to the beta-class carbonic anhydrase family.</text>
</comment>
<dbReference type="OrthoDB" id="10248475at2759"/>
<dbReference type="Gene3D" id="3.40.1050.10">
    <property type="entry name" value="Carbonic anhydrase"/>
    <property type="match status" value="1"/>
</dbReference>
<evidence type="ECO:0000256" key="1">
    <source>
        <dbReference type="ARBA" id="ARBA00006217"/>
    </source>
</evidence>
<dbReference type="InterPro" id="IPR001765">
    <property type="entry name" value="Carbonic_anhydrase"/>
</dbReference>
<evidence type="ECO:0000256" key="7">
    <source>
        <dbReference type="PIRSR" id="PIRSR601765-1"/>
    </source>
</evidence>
<keyword evidence="5 8" id="KW-0456">Lyase</keyword>
<feature type="binding site" evidence="7">
    <location>
        <position position="57"/>
    </location>
    <ligand>
        <name>Zn(2+)</name>
        <dbReference type="ChEBI" id="CHEBI:29105"/>
    </ligand>
</feature>
<dbReference type="SMART" id="SM00947">
    <property type="entry name" value="Pro_CA"/>
    <property type="match status" value="1"/>
</dbReference>
<dbReference type="GO" id="GO:0071244">
    <property type="term" value="P:cellular response to carbon dioxide"/>
    <property type="evidence" value="ECO:0007669"/>
    <property type="project" value="TreeGrafter"/>
</dbReference>
<evidence type="ECO:0000256" key="8">
    <source>
        <dbReference type="RuleBase" id="RU003956"/>
    </source>
</evidence>
<sequence length="240" mass="26307">MSECHTDSECSSRDVRDVVPSILRVNPQWATVTKTKTPCYFPDPNVPQKPKLLWIGCSDSRILEGDITVARPGEVFVHRNIANQFPTQDTNALAVLAYAIGALGVRNVAVVGHKKCGGVIYAHDQAQPCLLPERIRLTEKEGAELFSGAPGGCGDVSSDNPIYSWLEPLIQRLKQLWPGSPGSVEWATMENVQLQVENLLSLRQTILKLSGNQPVLVHGLLYDFTTGILENLVPTSEIKP</sequence>
<dbReference type="GO" id="GO:0004089">
    <property type="term" value="F:carbonate dehydratase activity"/>
    <property type="evidence" value="ECO:0007669"/>
    <property type="project" value="UniProtKB-UniRule"/>
</dbReference>
<feature type="binding site" evidence="7">
    <location>
        <position position="116"/>
    </location>
    <ligand>
        <name>Zn(2+)</name>
        <dbReference type="ChEBI" id="CHEBI:29105"/>
    </ligand>
</feature>
<feature type="binding site" evidence="7">
    <location>
        <position position="113"/>
    </location>
    <ligand>
        <name>Zn(2+)</name>
        <dbReference type="ChEBI" id="CHEBI:29105"/>
    </ligand>
</feature>
<dbReference type="EC" id="4.2.1.1" evidence="2 8"/>
<evidence type="ECO:0000256" key="5">
    <source>
        <dbReference type="ARBA" id="ARBA00023239"/>
    </source>
</evidence>
<keyword evidence="10" id="KW-1185">Reference proteome</keyword>
<evidence type="ECO:0000313" key="10">
    <source>
        <dbReference type="Proteomes" id="UP000054217"/>
    </source>
</evidence>
<dbReference type="PANTHER" id="PTHR11002">
    <property type="entry name" value="CARBONIC ANHYDRASE"/>
    <property type="match status" value="1"/>
</dbReference>
<accession>A0A0C3NI83</accession>
<dbReference type="InParanoid" id="A0A0C3NI83"/>
<keyword evidence="3 7" id="KW-0479">Metal-binding</keyword>
<reference evidence="9 10" key="1">
    <citation type="submission" date="2014-04" db="EMBL/GenBank/DDBJ databases">
        <authorList>
            <consortium name="DOE Joint Genome Institute"/>
            <person name="Kuo A."/>
            <person name="Kohler A."/>
            <person name="Costa M.D."/>
            <person name="Nagy L.G."/>
            <person name="Floudas D."/>
            <person name="Copeland A."/>
            <person name="Barry K.W."/>
            <person name="Cichocki N."/>
            <person name="Veneault-Fourrey C."/>
            <person name="LaButti K."/>
            <person name="Lindquist E.A."/>
            <person name="Lipzen A."/>
            <person name="Lundell T."/>
            <person name="Morin E."/>
            <person name="Murat C."/>
            <person name="Sun H."/>
            <person name="Tunlid A."/>
            <person name="Henrissat B."/>
            <person name="Grigoriev I.V."/>
            <person name="Hibbett D.S."/>
            <person name="Martin F."/>
            <person name="Nordberg H.P."/>
            <person name="Cantor M.N."/>
            <person name="Hua S.X."/>
        </authorList>
    </citation>
    <scope>NUCLEOTIDE SEQUENCE [LARGE SCALE GENOMIC DNA]</scope>
    <source>
        <strain evidence="9 10">Marx 270</strain>
    </source>
</reference>
<proteinExistence type="inferred from homology"/>
<keyword evidence="4 7" id="KW-0862">Zinc</keyword>